<feature type="domain" description="SseB protein C-terminal" evidence="2">
    <location>
        <begin position="139"/>
        <end position="244"/>
    </location>
</feature>
<evidence type="ECO:0000313" key="4">
    <source>
        <dbReference type="Proteomes" id="UP001057702"/>
    </source>
</evidence>
<accession>A0ABT1Q309</accession>
<dbReference type="Pfam" id="PF14581">
    <property type="entry name" value="SseB_C"/>
    <property type="match status" value="1"/>
</dbReference>
<evidence type="ECO:0000313" key="3">
    <source>
        <dbReference type="EMBL" id="MCQ4084318.1"/>
    </source>
</evidence>
<gene>
    <name evidence="3" type="ORF">NGB36_27995</name>
</gene>
<comment type="caution">
    <text evidence="3">The sequence shown here is derived from an EMBL/GenBank/DDBJ whole genome shotgun (WGS) entry which is preliminary data.</text>
</comment>
<feature type="region of interest" description="Disordered" evidence="1">
    <location>
        <begin position="252"/>
        <end position="306"/>
    </location>
</feature>
<dbReference type="Proteomes" id="UP001057702">
    <property type="component" value="Unassembled WGS sequence"/>
</dbReference>
<evidence type="ECO:0000259" key="2">
    <source>
        <dbReference type="Pfam" id="PF14581"/>
    </source>
</evidence>
<sequence>MNAGAAGGVGGIPQSGVELALRQVVPGRLDAYEALLHALGDGQVWMLLWQGQPGSPDAQYGNMDVDGHGYAPCVTSALELTASRWSRSHEIVTGRAIAAELYRERWGLWLNPHDASGGVGIPWLDLRRVAVGLDRVPAGPLTITEPALQIPQFYALLTQTAYRTPVVRALRTAWVHPAFGEAFLAIGVELYDNSPQSGEAVRGMVQHAAAGAPAGLPLSTVAMADEYDPVAMWMRAFARPLFDREAYGTTVGATGPIPGGAPGPVPGPPPPSVPPQPAVPLPGGAWPTAQNVQPTFPAPGPWPRPY</sequence>
<feature type="compositionally biased region" description="Pro residues" evidence="1">
    <location>
        <begin position="296"/>
        <end position="306"/>
    </location>
</feature>
<feature type="compositionally biased region" description="Pro residues" evidence="1">
    <location>
        <begin position="259"/>
        <end position="280"/>
    </location>
</feature>
<reference evidence="3" key="1">
    <citation type="submission" date="2022-06" db="EMBL/GenBank/DDBJ databases">
        <title>Draft genome sequence of Streptomyces sp. RB6PN25 isolated from peat swamp forest in Thailand.</title>
        <authorList>
            <person name="Duangmal K."/>
            <person name="Klaysubun C."/>
        </authorList>
    </citation>
    <scope>NUCLEOTIDE SEQUENCE</scope>
    <source>
        <strain evidence="3">RB6PN25</strain>
    </source>
</reference>
<protein>
    <submittedName>
        <fullName evidence="3">Enhanced serine sensitivity protein SseB C-terminal domain-containing protein</fullName>
    </submittedName>
</protein>
<dbReference type="InterPro" id="IPR027945">
    <property type="entry name" value="SseB_C"/>
</dbReference>
<organism evidence="3 4">
    <name type="scientific">Streptomyces humicola</name>
    <dbReference type="NCBI Taxonomy" id="2953240"/>
    <lineage>
        <taxon>Bacteria</taxon>
        <taxon>Bacillati</taxon>
        <taxon>Actinomycetota</taxon>
        <taxon>Actinomycetes</taxon>
        <taxon>Kitasatosporales</taxon>
        <taxon>Streptomycetaceae</taxon>
        <taxon>Streptomyces</taxon>
    </lineage>
</organism>
<dbReference type="EMBL" id="JANFNG010000033">
    <property type="protein sequence ID" value="MCQ4084318.1"/>
    <property type="molecule type" value="Genomic_DNA"/>
</dbReference>
<keyword evidence="4" id="KW-1185">Reference proteome</keyword>
<evidence type="ECO:0000256" key="1">
    <source>
        <dbReference type="SAM" id="MobiDB-lite"/>
    </source>
</evidence>
<name>A0ABT1Q309_9ACTN</name>
<proteinExistence type="predicted"/>